<dbReference type="EMBL" id="LDPR01000003">
    <property type="protein sequence ID" value="KLO38070.1"/>
    <property type="molecule type" value="Genomic_DNA"/>
</dbReference>
<keyword evidence="2" id="KW-1133">Transmembrane helix</keyword>
<reference evidence="3 4" key="1">
    <citation type="submission" date="2015-05" db="EMBL/GenBank/DDBJ databases">
        <title>Genome sequence of Mycobacterium haemophilum.</title>
        <authorList>
            <person name="Greninger A.L."/>
            <person name="Cunningham G."/>
            <person name="Miller S."/>
        </authorList>
    </citation>
    <scope>NUCLEOTIDE SEQUENCE [LARGE SCALE GENOMIC DNA]</scope>
    <source>
        <strain evidence="4">UC1</strain>
    </source>
</reference>
<dbReference type="AlphaFoldDB" id="A0A0I9TX42"/>
<feature type="compositionally biased region" description="Polar residues" evidence="1">
    <location>
        <begin position="42"/>
        <end position="52"/>
    </location>
</feature>
<gene>
    <name evidence="3" type="ORF">ABH38_05645</name>
</gene>
<proteinExistence type="predicted"/>
<comment type="caution">
    <text evidence="3">The sequence shown here is derived from an EMBL/GenBank/DDBJ whole genome shotgun (WGS) entry which is preliminary data.</text>
</comment>
<protein>
    <recommendedName>
        <fullName evidence="5">DUF2993 domain-containing protein</fullName>
    </recommendedName>
</protein>
<feature type="compositionally biased region" description="Pro residues" evidence="1">
    <location>
        <begin position="1"/>
        <end position="10"/>
    </location>
</feature>
<evidence type="ECO:0000256" key="2">
    <source>
        <dbReference type="SAM" id="Phobius"/>
    </source>
</evidence>
<keyword evidence="2" id="KW-0812">Transmembrane</keyword>
<feature type="transmembrane region" description="Helical" evidence="2">
    <location>
        <begin position="100"/>
        <end position="124"/>
    </location>
</feature>
<dbReference type="InterPro" id="IPR021373">
    <property type="entry name" value="DUF2993"/>
</dbReference>
<organism evidence="3 4">
    <name type="scientific">Mycobacterium haemophilum</name>
    <dbReference type="NCBI Taxonomy" id="29311"/>
    <lineage>
        <taxon>Bacteria</taxon>
        <taxon>Bacillati</taxon>
        <taxon>Actinomycetota</taxon>
        <taxon>Actinomycetes</taxon>
        <taxon>Mycobacteriales</taxon>
        <taxon>Mycobacteriaceae</taxon>
        <taxon>Mycobacterium</taxon>
    </lineage>
</organism>
<dbReference type="PATRIC" id="fig|29311.18.peg.1892"/>
<keyword evidence="4" id="KW-1185">Reference proteome</keyword>
<evidence type="ECO:0000313" key="3">
    <source>
        <dbReference type="EMBL" id="KLO38070.1"/>
    </source>
</evidence>
<evidence type="ECO:0000256" key="1">
    <source>
        <dbReference type="SAM" id="MobiDB-lite"/>
    </source>
</evidence>
<sequence length="339" mass="35854">MTNPQGPPNEGPSTWARPGDRGPLGPPQAPTERMRPGEPATTPGQLTQQTEQIGAANAEAQRAGNPPPRTTPPAPTDPLAAPKNEPAPAKTKRRLLRDPLTIVLILIIVVALVISGLVGAELFARHTANSKVAQVVACEVKDQATARFGVAPLLLWQVATRHFTNISVETAGNQIRDAKGMKIAIDIQNVQIRDTPTSRGTIGALDATITWSSDGIRQSVQNSIPVLGAFVTNSVTTHPTDGTIELKGMLNDIVAKPVVSNGGLQLQIINFNTLGFSLPKETVQFTLDDFTANLTKNYPLGIHADSVEVTSTGVTSHFSTRNANIPTGTGGQDPCFANL</sequence>
<feature type="region of interest" description="Disordered" evidence="1">
    <location>
        <begin position="1"/>
        <end position="92"/>
    </location>
</feature>
<dbReference type="STRING" id="1202450.B586_19625"/>
<dbReference type="Pfam" id="PF11209">
    <property type="entry name" value="LmeA"/>
    <property type="match status" value="1"/>
</dbReference>
<dbReference type="RefSeq" id="WP_047313655.1">
    <property type="nucleotide sequence ID" value="NZ_LDPQ01000002.1"/>
</dbReference>
<name>A0A0I9TX42_9MYCO</name>
<evidence type="ECO:0008006" key="5">
    <source>
        <dbReference type="Google" id="ProtNLM"/>
    </source>
</evidence>
<dbReference type="Proteomes" id="UP000036334">
    <property type="component" value="Unassembled WGS sequence"/>
</dbReference>
<keyword evidence="2" id="KW-0472">Membrane</keyword>
<accession>A0A0I9TX42</accession>
<feature type="compositionally biased region" description="Pro residues" evidence="1">
    <location>
        <begin position="65"/>
        <end position="76"/>
    </location>
</feature>
<evidence type="ECO:0000313" key="4">
    <source>
        <dbReference type="Proteomes" id="UP000036334"/>
    </source>
</evidence>